<dbReference type="PANTHER" id="PTHR10612">
    <property type="entry name" value="APOLIPOPROTEIN D"/>
    <property type="match status" value="1"/>
</dbReference>
<reference evidence="4 5" key="1">
    <citation type="journal article" date="2009" name="Int. J. Syst. Evol. Microbiol.">
        <title>Transfer of Teichococcus ludipueritiae and Muricoccus roseus to the genus Roseomonas, as Roseomonas ludipueritiae comb. nov. and Roseomonas rosea comb. nov., respectively, and emended description of the genus Roseomonas.</title>
        <authorList>
            <person name="Sanchez-Porro C."/>
            <person name="Gallego V."/>
            <person name="Busse H.J."/>
            <person name="Kampfer P."/>
            <person name="Ventosa A."/>
        </authorList>
    </citation>
    <scope>NUCLEOTIDE SEQUENCE [LARGE SCALE GENOMIC DNA]</scope>
    <source>
        <strain evidence="4 5">DSM 14915</strain>
    </source>
</reference>
<dbReference type="InterPro" id="IPR000566">
    <property type="entry name" value="Lipocln_cytosolic_FA-bd_dom"/>
</dbReference>
<evidence type="ECO:0000313" key="4">
    <source>
        <dbReference type="EMBL" id="MBC9177175.1"/>
    </source>
</evidence>
<keyword evidence="2" id="KW-0446">Lipid-binding</keyword>
<dbReference type="Proteomes" id="UP000603940">
    <property type="component" value="Unassembled WGS sequence"/>
</dbReference>
<dbReference type="SUPFAM" id="SSF50814">
    <property type="entry name" value="Lipocalins"/>
    <property type="match status" value="1"/>
</dbReference>
<evidence type="ECO:0000256" key="1">
    <source>
        <dbReference type="ARBA" id="ARBA00006889"/>
    </source>
</evidence>
<evidence type="ECO:0000256" key="2">
    <source>
        <dbReference type="PIRNR" id="PIRNR036893"/>
    </source>
</evidence>
<dbReference type="InterPro" id="IPR012674">
    <property type="entry name" value="Calycin"/>
</dbReference>
<dbReference type="Pfam" id="PF08212">
    <property type="entry name" value="Lipocalin_2"/>
    <property type="match status" value="1"/>
</dbReference>
<dbReference type="InterPro" id="IPR002446">
    <property type="entry name" value="Lipocalin_bac"/>
</dbReference>
<dbReference type="Gene3D" id="2.40.128.20">
    <property type="match status" value="1"/>
</dbReference>
<keyword evidence="2" id="KW-0998">Cell outer membrane</keyword>
<comment type="function">
    <text evidence="2">Involved in the storage or transport of lipids necessary for membrane maintenance under stressful conditions. Displays a binding preference for lysophospholipids.</text>
</comment>
<accession>A0ABR7R616</accession>
<comment type="subunit">
    <text evidence="2">Homodimer.</text>
</comment>
<comment type="caution">
    <text evidence="4">The sequence shown here is derived from an EMBL/GenBank/DDBJ whole genome shotgun (WGS) entry which is preliminary data.</text>
</comment>
<dbReference type="RefSeq" id="WP_187778317.1">
    <property type="nucleotide sequence ID" value="NZ_JACTUZ010000030.1"/>
</dbReference>
<proteinExistence type="inferred from homology"/>
<comment type="subcellular location">
    <subcellularLocation>
        <location evidence="2">Cell outer membrane</location>
    </subcellularLocation>
</comment>
<dbReference type="InterPro" id="IPR047202">
    <property type="entry name" value="Lipocalin_Blc-like_dom"/>
</dbReference>
<comment type="similarity">
    <text evidence="1 2">Belongs to the calycin superfamily. Lipocalin family.</text>
</comment>
<dbReference type="EMBL" id="JACTUZ010000030">
    <property type="protein sequence ID" value="MBC9177175.1"/>
    <property type="molecule type" value="Genomic_DNA"/>
</dbReference>
<dbReference type="PRINTS" id="PR01171">
    <property type="entry name" value="BCTLIPOCALIN"/>
</dbReference>
<gene>
    <name evidence="4" type="ORF">IBL25_09530</name>
</gene>
<keyword evidence="2" id="KW-0449">Lipoprotein</keyword>
<keyword evidence="5" id="KW-1185">Reference proteome</keyword>
<dbReference type="PANTHER" id="PTHR10612:SF34">
    <property type="entry name" value="APOLIPOPROTEIN D"/>
    <property type="match status" value="1"/>
</dbReference>
<protein>
    <recommendedName>
        <fullName evidence="2">Outer membrane lipoprotein Blc</fullName>
    </recommendedName>
</protein>
<evidence type="ECO:0000259" key="3">
    <source>
        <dbReference type="Pfam" id="PF08212"/>
    </source>
</evidence>
<dbReference type="PIRSF" id="PIRSF036893">
    <property type="entry name" value="Lipocalin_ApoD"/>
    <property type="match status" value="1"/>
</dbReference>
<organism evidence="4 5">
    <name type="scientific">Pseudoroseomonas ludipueritiae</name>
    <dbReference type="NCBI Taxonomy" id="198093"/>
    <lineage>
        <taxon>Bacteria</taxon>
        <taxon>Pseudomonadati</taxon>
        <taxon>Pseudomonadota</taxon>
        <taxon>Alphaproteobacteria</taxon>
        <taxon>Acetobacterales</taxon>
        <taxon>Acetobacteraceae</taxon>
        <taxon>Pseudoroseomonas</taxon>
    </lineage>
</organism>
<evidence type="ECO:0000313" key="5">
    <source>
        <dbReference type="Proteomes" id="UP000603940"/>
    </source>
</evidence>
<feature type="domain" description="Lipocalin/cytosolic fatty-acid binding" evidence="3">
    <location>
        <begin position="13"/>
        <end position="157"/>
    </location>
</feature>
<dbReference type="InterPro" id="IPR022271">
    <property type="entry name" value="Lipocalin_ApoD"/>
</dbReference>
<keyword evidence="2" id="KW-0472">Membrane</keyword>
<dbReference type="PROSITE" id="PS00213">
    <property type="entry name" value="LIPOCALIN"/>
    <property type="match status" value="1"/>
</dbReference>
<name>A0ABR7R616_9PROT</name>
<sequence length="173" mass="19395">MTDANPVTAIVSLDLKRYLGRWYEICRLPLKWEDEAATDITAQYSLESGGKIRVDNRCFDAEGKPAQSIGEAVPVNEGQSQLKVSFLPQGLRWLPFTKGDYWVLKLDPGYRLSLVGTPDRAHLWLLAREPDVDAAEKEAYLAEARRQGFDLSGLITPRHTGRDVTDELLGQHA</sequence>
<dbReference type="CDD" id="cd19438">
    <property type="entry name" value="lipocalin_Blc-like"/>
    <property type="match status" value="1"/>
</dbReference>
<dbReference type="InterPro" id="IPR022272">
    <property type="entry name" value="Lipocalin_CS"/>
</dbReference>